<reference evidence="1" key="1">
    <citation type="submission" date="2024-09" db="EMBL/GenBank/DDBJ databases">
        <title>Draft Genome Sequences of Neofusicoccum parvum.</title>
        <authorList>
            <person name="Ashida A."/>
            <person name="Camagna M."/>
            <person name="Tanaka A."/>
            <person name="Takemoto D."/>
        </authorList>
    </citation>
    <scope>NUCLEOTIDE SEQUENCE</scope>
    <source>
        <strain evidence="1">PPO83</strain>
    </source>
</reference>
<dbReference type="EMBL" id="BSXG01000069">
    <property type="protein sequence ID" value="GME34655.1"/>
    <property type="molecule type" value="Genomic_DNA"/>
</dbReference>
<proteinExistence type="predicted"/>
<gene>
    <name evidence="1" type="primary">g10916</name>
    <name evidence="1" type="ORF">NpPPO83_00010916</name>
</gene>
<organism evidence="1 2">
    <name type="scientific">Neofusicoccum parvum</name>
    <dbReference type="NCBI Taxonomy" id="310453"/>
    <lineage>
        <taxon>Eukaryota</taxon>
        <taxon>Fungi</taxon>
        <taxon>Dikarya</taxon>
        <taxon>Ascomycota</taxon>
        <taxon>Pezizomycotina</taxon>
        <taxon>Dothideomycetes</taxon>
        <taxon>Dothideomycetes incertae sedis</taxon>
        <taxon>Botryosphaeriales</taxon>
        <taxon>Botryosphaeriaceae</taxon>
        <taxon>Neofusicoccum</taxon>
    </lineage>
</organism>
<dbReference type="Proteomes" id="UP001165186">
    <property type="component" value="Unassembled WGS sequence"/>
</dbReference>
<accession>A0ACB5SC47</accession>
<comment type="caution">
    <text evidence="1">The sequence shown here is derived from an EMBL/GenBank/DDBJ whole genome shotgun (WGS) entry which is preliminary data.</text>
</comment>
<evidence type="ECO:0000313" key="2">
    <source>
        <dbReference type="Proteomes" id="UP001165186"/>
    </source>
</evidence>
<protein>
    <submittedName>
        <fullName evidence="1">Globin-like protein</fullName>
    </submittedName>
</protein>
<evidence type="ECO:0000313" key="1">
    <source>
        <dbReference type="EMBL" id="GME34655.1"/>
    </source>
</evidence>
<sequence>MAPPGLYQRPIQHIDRKDLYTNLEARIQYLHTFLDFSSTASAARSRNARVLQLPEPVQWLTCKFRVQKGDIEALQTGHKYIKALIPAIVNIVYKKLLQYDITARAFETRSTSFEGPMDAVPDENSPQIIHRKMFLRAYLVRLCSDPSKMDFWEYLDKVGMMHVGRGRQHPLHVEYMHIGALLSFIQDVLNEAILSHPRLHMNRKIALVKALGKVIWIQNDLFAKWYVRDGDEFAEQIEDIIIEREGYLHGKKIIGTSDESDVESTTSGSTQATGQGAPPAGVCPFTGVQRGMEGLKVGEGSASSKPSGEEAAPPQ</sequence>
<name>A0ACB5SC47_9PEZI</name>
<keyword evidence="2" id="KW-1185">Reference proteome</keyword>